<accession>A0A4Y2K5I2</accession>
<name>A0A4Y2K5I2_ARAVE</name>
<keyword evidence="2" id="KW-1185">Reference proteome</keyword>
<dbReference type="EMBL" id="BGPR01004240">
    <property type="protein sequence ID" value="GBM97497.1"/>
    <property type="molecule type" value="Genomic_DNA"/>
</dbReference>
<dbReference type="Proteomes" id="UP000499080">
    <property type="component" value="Unassembled WGS sequence"/>
</dbReference>
<dbReference type="AlphaFoldDB" id="A0A4Y2K5I2"/>
<organism evidence="1 2">
    <name type="scientific">Araneus ventricosus</name>
    <name type="common">Orbweaver spider</name>
    <name type="synonym">Epeira ventricosa</name>
    <dbReference type="NCBI Taxonomy" id="182803"/>
    <lineage>
        <taxon>Eukaryota</taxon>
        <taxon>Metazoa</taxon>
        <taxon>Ecdysozoa</taxon>
        <taxon>Arthropoda</taxon>
        <taxon>Chelicerata</taxon>
        <taxon>Arachnida</taxon>
        <taxon>Araneae</taxon>
        <taxon>Araneomorphae</taxon>
        <taxon>Entelegynae</taxon>
        <taxon>Araneoidea</taxon>
        <taxon>Araneidae</taxon>
        <taxon>Araneus</taxon>
    </lineage>
</organism>
<reference evidence="1 2" key="1">
    <citation type="journal article" date="2019" name="Sci. Rep.">
        <title>Orb-weaving spider Araneus ventricosus genome elucidates the spidroin gene catalogue.</title>
        <authorList>
            <person name="Kono N."/>
            <person name="Nakamura H."/>
            <person name="Ohtoshi R."/>
            <person name="Moran D.A.P."/>
            <person name="Shinohara A."/>
            <person name="Yoshida Y."/>
            <person name="Fujiwara M."/>
            <person name="Mori M."/>
            <person name="Tomita M."/>
            <person name="Arakawa K."/>
        </authorList>
    </citation>
    <scope>NUCLEOTIDE SEQUENCE [LARGE SCALE GENOMIC DNA]</scope>
</reference>
<comment type="caution">
    <text evidence="1">The sequence shown here is derived from an EMBL/GenBank/DDBJ whole genome shotgun (WGS) entry which is preliminary data.</text>
</comment>
<gene>
    <name evidence="1" type="ORF">AVEN_82517_1</name>
</gene>
<proteinExistence type="predicted"/>
<sequence>MLQHLKLVWMPLVSSQNANDTALGDSHLRRETSGASFRLWSSLLPPVCSIACCRLWSFRSAGIGDRTCPFEFFDVLPRCQRLFALLKVRVT</sequence>
<protein>
    <submittedName>
        <fullName evidence="1">Uncharacterized protein</fullName>
    </submittedName>
</protein>
<evidence type="ECO:0000313" key="2">
    <source>
        <dbReference type="Proteomes" id="UP000499080"/>
    </source>
</evidence>
<evidence type="ECO:0000313" key="1">
    <source>
        <dbReference type="EMBL" id="GBM97497.1"/>
    </source>
</evidence>